<reference evidence="8" key="1">
    <citation type="journal article" date="2014" name="Int. J. Syst. Evol. Microbiol.">
        <title>Complete genome sequence of Corynebacterium casei LMG S-19264T (=DSM 44701T), isolated from a smear-ripened cheese.</title>
        <authorList>
            <consortium name="US DOE Joint Genome Institute (JGI-PGF)"/>
            <person name="Walter F."/>
            <person name="Albersmeier A."/>
            <person name="Kalinowski J."/>
            <person name="Ruckert C."/>
        </authorList>
    </citation>
    <scope>NUCLEOTIDE SEQUENCE</scope>
    <source>
        <strain evidence="8">JCM 4477</strain>
    </source>
</reference>
<organism evidence="8 9">
    <name type="scientific">Streptomyces fumanus</name>
    <dbReference type="NCBI Taxonomy" id="67302"/>
    <lineage>
        <taxon>Bacteria</taxon>
        <taxon>Bacillati</taxon>
        <taxon>Actinomycetota</taxon>
        <taxon>Actinomycetes</taxon>
        <taxon>Kitasatosporales</taxon>
        <taxon>Streptomycetaceae</taxon>
        <taxon>Streptomyces</taxon>
    </lineage>
</organism>
<dbReference type="GO" id="GO:0046872">
    <property type="term" value="F:metal ion binding"/>
    <property type="evidence" value="ECO:0007669"/>
    <property type="project" value="UniProtKB-KW"/>
</dbReference>
<evidence type="ECO:0000256" key="5">
    <source>
        <dbReference type="ARBA" id="ARBA00023004"/>
    </source>
</evidence>
<dbReference type="AlphaFoldDB" id="A0A919A6G9"/>
<dbReference type="Gene3D" id="3.30.70.20">
    <property type="match status" value="1"/>
</dbReference>
<keyword evidence="3" id="KW-0479">Metal-binding</keyword>
<dbReference type="InterPro" id="IPR051269">
    <property type="entry name" value="Fe-S_cluster_ET"/>
</dbReference>
<evidence type="ECO:0000256" key="4">
    <source>
        <dbReference type="ARBA" id="ARBA00022982"/>
    </source>
</evidence>
<comment type="cofactor">
    <cofactor evidence="1">
        <name>[3Fe-4S] cluster</name>
        <dbReference type="ChEBI" id="CHEBI:21137"/>
    </cofactor>
</comment>
<dbReference type="GO" id="GO:0051538">
    <property type="term" value="F:3 iron, 4 sulfur cluster binding"/>
    <property type="evidence" value="ECO:0007669"/>
    <property type="project" value="UniProtKB-KW"/>
</dbReference>
<protein>
    <submittedName>
        <fullName evidence="8">Ferredoxin</fullName>
    </submittedName>
</protein>
<evidence type="ECO:0000256" key="3">
    <source>
        <dbReference type="ARBA" id="ARBA00022723"/>
    </source>
</evidence>
<name>A0A919A6G9_9ACTN</name>
<evidence type="ECO:0000313" key="9">
    <source>
        <dbReference type="Proteomes" id="UP000630718"/>
    </source>
</evidence>
<keyword evidence="2" id="KW-0813">Transport</keyword>
<proteinExistence type="predicted"/>
<evidence type="ECO:0000256" key="6">
    <source>
        <dbReference type="ARBA" id="ARBA00023014"/>
    </source>
</evidence>
<keyword evidence="7" id="KW-0003">3Fe-4S</keyword>
<dbReference type="Proteomes" id="UP000630718">
    <property type="component" value="Unassembled WGS sequence"/>
</dbReference>
<evidence type="ECO:0000256" key="2">
    <source>
        <dbReference type="ARBA" id="ARBA00022448"/>
    </source>
</evidence>
<dbReference type="PANTHER" id="PTHR36923:SF3">
    <property type="entry name" value="FERREDOXIN"/>
    <property type="match status" value="1"/>
</dbReference>
<keyword evidence="5" id="KW-0408">Iron</keyword>
<reference evidence="8" key="2">
    <citation type="submission" date="2020-09" db="EMBL/GenBank/DDBJ databases">
        <authorList>
            <person name="Sun Q."/>
            <person name="Ohkuma M."/>
        </authorList>
    </citation>
    <scope>NUCLEOTIDE SEQUENCE</scope>
    <source>
        <strain evidence="8">JCM 4477</strain>
    </source>
</reference>
<keyword evidence="6" id="KW-0411">Iron-sulfur</keyword>
<keyword evidence="4" id="KW-0249">Electron transport</keyword>
<comment type="caution">
    <text evidence="8">The sequence shown here is derived from an EMBL/GenBank/DDBJ whole genome shotgun (WGS) entry which is preliminary data.</text>
</comment>
<sequence>MDPDLCYGSYDCVHRIPSVFTTVDGFGAVLPGREDAGDDQRVRDAAQWCPSQAITLTE</sequence>
<evidence type="ECO:0000313" key="8">
    <source>
        <dbReference type="EMBL" id="GHE90096.1"/>
    </source>
</evidence>
<dbReference type="PANTHER" id="PTHR36923">
    <property type="entry name" value="FERREDOXIN"/>
    <property type="match status" value="1"/>
</dbReference>
<gene>
    <name evidence="8" type="ORF">GCM10018772_12430</name>
</gene>
<evidence type="ECO:0000256" key="7">
    <source>
        <dbReference type="ARBA" id="ARBA00023291"/>
    </source>
</evidence>
<dbReference type="EMBL" id="BNBI01000002">
    <property type="protein sequence ID" value="GHE90096.1"/>
    <property type="molecule type" value="Genomic_DNA"/>
</dbReference>
<dbReference type="SUPFAM" id="SSF54862">
    <property type="entry name" value="4Fe-4S ferredoxins"/>
    <property type="match status" value="1"/>
</dbReference>
<dbReference type="Pfam" id="PF13370">
    <property type="entry name" value="Fer4_13"/>
    <property type="match status" value="1"/>
</dbReference>
<evidence type="ECO:0000256" key="1">
    <source>
        <dbReference type="ARBA" id="ARBA00001927"/>
    </source>
</evidence>
<accession>A0A919A6G9</accession>
<keyword evidence="9" id="KW-1185">Reference proteome</keyword>